<organism evidence="3 4">
    <name type="scientific">Brassica napus</name>
    <name type="common">Rape</name>
    <dbReference type="NCBI Taxonomy" id="3708"/>
    <lineage>
        <taxon>Eukaryota</taxon>
        <taxon>Viridiplantae</taxon>
        <taxon>Streptophyta</taxon>
        <taxon>Embryophyta</taxon>
        <taxon>Tracheophyta</taxon>
        <taxon>Spermatophyta</taxon>
        <taxon>Magnoliopsida</taxon>
        <taxon>eudicotyledons</taxon>
        <taxon>Gunneridae</taxon>
        <taxon>Pentapetalae</taxon>
        <taxon>rosids</taxon>
        <taxon>malvids</taxon>
        <taxon>Brassicales</taxon>
        <taxon>Brassicaceae</taxon>
        <taxon>Brassiceae</taxon>
        <taxon>Brassica</taxon>
    </lineage>
</organism>
<evidence type="ECO:0000256" key="1">
    <source>
        <dbReference type="SAM" id="Phobius"/>
    </source>
</evidence>
<keyword evidence="1" id="KW-0812">Transmembrane</keyword>
<dbReference type="Proteomes" id="UP000028999">
    <property type="component" value="Unassembled WGS sequence"/>
</dbReference>
<proteinExistence type="predicted"/>
<reference evidence="3 4" key="1">
    <citation type="journal article" date="2014" name="Science">
        <title>Plant genetics. Early allopolyploid evolution in the post-Neolithic Brassica napus oilseed genome.</title>
        <authorList>
            <person name="Chalhoub B."/>
            <person name="Denoeud F."/>
            <person name="Liu S."/>
            <person name="Parkin I.A."/>
            <person name="Tang H."/>
            <person name="Wang X."/>
            <person name="Chiquet J."/>
            <person name="Belcram H."/>
            <person name="Tong C."/>
            <person name="Samans B."/>
            <person name="Correa M."/>
            <person name="Da Silva C."/>
            <person name="Just J."/>
            <person name="Falentin C."/>
            <person name="Koh C.S."/>
            <person name="Le Clainche I."/>
            <person name="Bernard M."/>
            <person name="Bento P."/>
            <person name="Noel B."/>
            <person name="Labadie K."/>
            <person name="Alberti A."/>
            <person name="Charles M."/>
            <person name="Arnaud D."/>
            <person name="Guo H."/>
            <person name="Daviaud C."/>
            <person name="Alamery S."/>
            <person name="Jabbari K."/>
            <person name="Zhao M."/>
            <person name="Edger P.P."/>
            <person name="Chelaifa H."/>
            <person name="Tack D."/>
            <person name="Lassalle G."/>
            <person name="Mestiri I."/>
            <person name="Schnel N."/>
            <person name="Le Paslier M.C."/>
            <person name="Fan G."/>
            <person name="Renault V."/>
            <person name="Bayer P.E."/>
            <person name="Golicz A.A."/>
            <person name="Manoli S."/>
            <person name="Lee T.H."/>
            <person name="Thi V.H."/>
            <person name="Chalabi S."/>
            <person name="Hu Q."/>
            <person name="Fan C."/>
            <person name="Tollenaere R."/>
            <person name="Lu Y."/>
            <person name="Battail C."/>
            <person name="Shen J."/>
            <person name="Sidebottom C.H."/>
            <person name="Wang X."/>
            <person name="Canaguier A."/>
            <person name="Chauveau A."/>
            <person name="Berard A."/>
            <person name="Deniot G."/>
            <person name="Guan M."/>
            <person name="Liu Z."/>
            <person name="Sun F."/>
            <person name="Lim Y.P."/>
            <person name="Lyons E."/>
            <person name="Town C.D."/>
            <person name="Bancroft I."/>
            <person name="Wang X."/>
            <person name="Meng J."/>
            <person name="Ma J."/>
            <person name="Pires J.C."/>
            <person name="King G.J."/>
            <person name="Brunel D."/>
            <person name="Delourme R."/>
            <person name="Renard M."/>
            <person name="Aury J.M."/>
            <person name="Adams K.L."/>
            <person name="Batley J."/>
            <person name="Snowdon R.J."/>
            <person name="Tost J."/>
            <person name="Edwards D."/>
            <person name="Zhou Y."/>
            <person name="Hua W."/>
            <person name="Sharpe A.G."/>
            <person name="Paterson A.H."/>
            <person name="Guan C."/>
            <person name="Wincker P."/>
        </authorList>
    </citation>
    <scope>NUCLEOTIDE SEQUENCE [LARGE SCALE GENOMIC DNA]</scope>
    <source>
        <strain evidence="4">cv. Darmor-bzh</strain>
    </source>
</reference>
<protein>
    <submittedName>
        <fullName evidence="3">BnaAnng20560D protein</fullName>
    </submittedName>
</protein>
<dbReference type="Gramene" id="CDY65515">
    <property type="protein sequence ID" value="CDY65515"/>
    <property type="gene ID" value="GSBRNA2T00046745001"/>
</dbReference>
<dbReference type="Pfam" id="PF05922">
    <property type="entry name" value="Inhibitor_I9"/>
    <property type="match status" value="1"/>
</dbReference>
<dbReference type="EMBL" id="LK034823">
    <property type="protein sequence ID" value="CDY65515.1"/>
    <property type="molecule type" value="Genomic_DNA"/>
</dbReference>
<name>A0A078JG88_BRANA</name>
<keyword evidence="1" id="KW-0472">Membrane</keyword>
<evidence type="ECO:0000313" key="4">
    <source>
        <dbReference type="Proteomes" id="UP000028999"/>
    </source>
</evidence>
<dbReference type="AlphaFoldDB" id="A0A078JG88"/>
<evidence type="ECO:0000313" key="3">
    <source>
        <dbReference type="EMBL" id="CDY65515.1"/>
    </source>
</evidence>
<dbReference type="InterPro" id="IPR010259">
    <property type="entry name" value="S8pro/Inhibitor_I9"/>
</dbReference>
<keyword evidence="4" id="KW-1185">Reference proteome</keyword>
<feature type="domain" description="Inhibitor I9" evidence="2">
    <location>
        <begin position="72"/>
        <end position="115"/>
    </location>
</feature>
<dbReference type="PaxDb" id="3708-A0A078JG88"/>
<dbReference type="STRING" id="3708.A0A078JG88"/>
<sequence>MDTNPRKLRAYCFIWLILCVLVLIVCVILSRAEEKDGNDDDHVPRIYSVLVEGEPLAFHAATNINSKAMAYEANKIEETHEEILGSTLEKGSYTKLYSFKHIINALAVRTTPSQVLLLPTKMKNKFTFAGLV</sequence>
<keyword evidence="1" id="KW-1133">Transmembrane helix</keyword>
<evidence type="ECO:0000259" key="2">
    <source>
        <dbReference type="Pfam" id="PF05922"/>
    </source>
</evidence>
<gene>
    <name evidence="3" type="primary">BnaAnng20560D</name>
    <name evidence="3" type="ORF">GSBRNA2T00046745001</name>
</gene>
<feature type="transmembrane region" description="Helical" evidence="1">
    <location>
        <begin position="12"/>
        <end position="30"/>
    </location>
</feature>
<accession>A0A078JG88</accession>